<gene>
    <name evidence="2" type="primary">LOC108994586</name>
</gene>
<accession>A0A2I4F176</accession>
<dbReference type="GeneID" id="108994586"/>
<organism evidence="1 2">
    <name type="scientific">Juglans regia</name>
    <name type="common">English walnut</name>
    <dbReference type="NCBI Taxonomy" id="51240"/>
    <lineage>
        <taxon>Eukaryota</taxon>
        <taxon>Viridiplantae</taxon>
        <taxon>Streptophyta</taxon>
        <taxon>Embryophyta</taxon>
        <taxon>Tracheophyta</taxon>
        <taxon>Spermatophyta</taxon>
        <taxon>Magnoliopsida</taxon>
        <taxon>eudicotyledons</taxon>
        <taxon>Gunneridae</taxon>
        <taxon>Pentapetalae</taxon>
        <taxon>rosids</taxon>
        <taxon>fabids</taxon>
        <taxon>Fagales</taxon>
        <taxon>Juglandaceae</taxon>
        <taxon>Juglans</taxon>
    </lineage>
</organism>
<evidence type="ECO:0000313" key="1">
    <source>
        <dbReference type="Proteomes" id="UP000235220"/>
    </source>
</evidence>
<protein>
    <submittedName>
        <fullName evidence="2">Uncharacterized protein LOC108994586 isoform X2</fullName>
    </submittedName>
</protein>
<name>A0A2I4F176_JUGRE</name>
<keyword evidence="1" id="KW-1185">Reference proteome</keyword>
<evidence type="ECO:0000313" key="2">
    <source>
        <dbReference type="RefSeq" id="XP_018825401.1"/>
    </source>
</evidence>
<dbReference type="AlphaFoldDB" id="A0A2I4F176"/>
<reference evidence="2" key="1">
    <citation type="submission" date="2025-08" db="UniProtKB">
        <authorList>
            <consortium name="RefSeq"/>
        </authorList>
    </citation>
    <scope>IDENTIFICATION</scope>
    <source>
        <tissue evidence="2">Leaves</tissue>
    </source>
</reference>
<proteinExistence type="predicted"/>
<dbReference type="Proteomes" id="UP000235220">
    <property type="component" value="Chromosome 14"/>
</dbReference>
<sequence>MNWREHEICKWSAKSMVVMLMMQEWGTWSTNQCGAVKQMSNLKSAAGMDFARMKFFEMGKLILILRWSERWLREQKKLDIYVEPRVRVELLTSVLYKHGKMRRKFCSCIQKLTLW</sequence>
<dbReference type="RefSeq" id="XP_018825401.1">
    <property type="nucleotide sequence ID" value="XM_018969856.2"/>
</dbReference>
<dbReference type="KEGG" id="jre:108994586"/>
<dbReference type="OrthoDB" id="1254557at2759"/>